<dbReference type="EMBL" id="JACHCE010000004">
    <property type="protein sequence ID" value="MBB5636900.1"/>
    <property type="molecule type" value="Genomic_DNA"/>
</dbReference>
<dbReference type="Pfam" id="PF22292">
    <property type="entry name" value="DUF6965"/>
    <property type="match status" value="1"/>
</dbReference>
<dbReference type="AlphaFoldDB" id="A0A7W8ZN40"/>
<reference evidence="2 3" key="1">
    <citation type="submission" date="2020-08" db="EMBL/GenBank/DDBJ databases">
        <title>Genomic Encyclopedia of Type Strains, Phase IV (KMG-V): Genome sequencing to study the core and pangenomes of soil and plant-associated prokaryotes.</title>
        <authorList>
            <person name="Whitman W."/>
        </authorList>
    </citation>
    <scope>NUCLEOTIDE SEQUENCE [LARGE SCALE GENOMIC DNA]</scope>
    <source>
        <strain evidence="2 3">S3M1</strain>
    </source>
</reference>
<organism evidence="2 3">
    <name type="scientific">Pedobacter cryoconitis</name>
    <dbReference type="NCBI Taxonomy" id="188932"/>
    <lineage>
        <taxon>Bacteria</taxon>
        <taxon>Pseudomonadati</taxon>
        <taxon>Bacteroidota</taxon>
        <taxon>Sphingobacteriia</taxon>
        <taxon>Sphingobacteriales</taxon>
        <taxon>Sphingobacteriaceae</taxon>
        <taxon>Pedobacter</taxon>
    </lineage>
</organism>
<name>A0A7W8ZN40_9SPHI</name>
<dbReference type="RefSeq" id="WP_183882802.1">
    <property type="nucleotide sequence ID" value="NZ_JACHCD010000001.1"/>
</dbReference>
<accession>A0A7W8ZN40</accession>
<protein>
    <recommendedName>
        <fullName evidence="1">DUF6965 domain-containing protein</fullName>
    </recommendedName>
</protein>
<dbReference type="InterPro" id="IPR054238">
    <property type="entry name" value="DUF6965"/>
</dbReference>
<evidence type="ECO:0000259" key="1">
    <source>
        <dbReference type="Pfam" id="PF22292"/>
    </source>
</evidence>
<evidence type="ECO:0000313" key="3">
    <source>
        <dbReference type="Proteomes" id="UP000537204"/>
    </source>
</evidence>
<dbReference type="Proteomes" id="UP000537204">
    <property type="component" value="Unassembled WGS sequence"/>
</dbReference>
<gene>
    <name evidence="2" type="ORF">HDE68_002813</name>
</gene>
<sequence>MKPEEYEELFSQLNLPDEIKLWPGVYIKEVTKFIESHLLVLKSKNSDRQKELHKIRLDRLLELVKPKATD</sequence>
<feature type="domain" description="DUF6965" evidence="1">
    <location>
        <begin position="1"/>
        <end position="64"/>
    </location>
</feature>
<evidence type="ECO:0000313" key="2">
    <source>
        <dbReference type="EMBL" id="MBB5636900.1"/>
    </source>
</evidence>
<proteinExistence type="predicted"/>
<comment type="caution">
    <text evidence="2">The sequence shown here is derived from an EMBL/GenBank/DDBJ whole genome shotgun (WGS) entry which is preliminary data.</text>
</comment>